<dbReference type="PROSITE" id="PS51353">
    <property type="entry name" value="ARSC"/>
    <property type="match status" value="1"/>
</dbReference>
<gene>
    <name evidence="3" type="ORF">FNW21_11145</name>
</gene>
<dbReference type="AlphaFoldDB" id="A0A553DZT9"/>
<proteinExistence type="inferred from homology"/>
<accession>A0A553DZT9</accession>
<comment type="caution">
    <text evidence="3">The sequence shown here is derived from an EMBL/GenBank/DDBJ whole genome shotgun (WGS) entry which is preliminary data.</text>
</comment>
<dbReference type="Pfam" id="PF03960">
    <property type="entry name" value="ArsC"/>
    <property type="match status" value="1"/>
</dbReference>
<dbReference type="Proteomes" id="UP000316371">
    <property type="component" value="Unassembled WGS sequence"/>
</dbReference>
<dbReference type="Gene3D" id="3.40.30.10">
    <property type="entry name" value="Glutaredoxin"/>
    <property type="match status" value="1"/>
</dbReference>
<reference evidence="3 4" key="1">
    <citation type="submission" date="2019-07" db="EMBL/GenBank/DDBJ databases">
        <title>Novel species of Flavobacterium.</title>
        <authorList>
            <person name="Liu Q."/>
            <person name="Xin Y.-H."/>
        </authorList>
    </citation>
    <scope>NUCLEOTIDE SEQUENCE [LARGE SCALE GENOMIC DNA]</scope>
    <source>
        <strain evidence="3 4">LB1R34</strain>
    </source>
</reference>
<dbReference type="EMBL" id="VJZT01000011">
    <property type="protein sequence ID" value="TRX38317.1"/>
    <property type="molecule type" value="Genomic_DNA"/>
</dbReference>
<dbReference type="PANTHER" id="PTHR30041">
    <property type="entry name" value="ARSENATE REDUCTASE"/>
    <property type="match status" value="1"/>
</dbReference>
<evidence type="ECO:0000313" key="4">
    <source>
        <dbReference type="Proteomes" id="UP000316371"/>
    </source>
</evidence>
<evidence type="ECO:0000256" key="2">
    <source>
        <dbReference type="PROSITE-ProRule" id="PRU01282"/>
    </source>
</evidence>
<dbReference type="InterPro" id="IPR036249">
    <property type="entry name" value="Thioredoxin-like_sf"/>
</dbReference>
<dbReference type="InterPro" id="IPR006660">
    <property type="entry name" value="Arsenate_reductase-like"/>
</dbReference>
<sequence>MIQIVHNPRCGKSRSCVALVANAKIPFEEIQYLKNNFTFEELSRIIAKLAIKPMDLVRQKEKIWIANFKNKSLSDKEIINAMVANPILIERPIVIDNDKAILGRDLEQVAAFIA</sequence>
<keyword evidence="4" id="KW-1185">Reference proteome</keyword>
<dbReference type="SUPFAM" id="SSF52833">
    <property type="entry name" value="Thioredoxin-like"/>
    <property type="match status" value="1"/>
</dbReference>
<dbReference type="OrthoDB" id="9808142at2"/>
<protein>
    <submittedName>
        <fullName evidence="3">Arsenate reductase</fullName>
    </submittedName>
</protein>
<name>A0A553DZT9_9FLAO</name>
<dbReference type="RefSeq" id="WP_144256823.1">
    <property type="nucleotide sequence ID" value="NZ_VJZT01000011.1"/>
</dbReference>
<comment type="similarity">
    <text evidence="1 2">Belongs to the ArsC family.</text>
</comment>
<dbReference type="PANTHER" id="PTHR30041:SF4">
    <property type="entry name" value="ARSENATE REDUCTASE"/>
    <property type="match status" value="1"/>
</dbReference>
<evidence type="ECO:0000313" key="3">
    <source>
        <dbReference type="EMBL" id="TRX38317.1"/>
    </source>
</evidence>
<organism evidence="3 4">
    <name type="scientific">Flavobacterium restrictum</name>
    <dbReference type="NCBI Taxonomy" id="2594428"/>
    <lineage>
        <taxon>Bacteria</taxon>
        <taxon>Pseudomonadati</taxon>
        <taxon>Bacteroidota</taxon>
        <taxon>Flavobacteriia</taxon>
        <taxon>Flavobacteriales</taxon>
        <taxon>Flavobacteriaceae</taxon>
        <taxon>Flavobacterium</taxon>
    </lineage>
</organism>
<evidence type="ECO:0000256" key="1">
    <source>
        <dbReference type="ARBA" id="ARBA00007198"/>
    </source>
</evidence>